<gene>
    <name evidence="8" type="ORF">J2S24_001116</name>
</gene>
<organism evidence="8 9">
    <name type="scientific">Thermoanaerobacter pentosaceus</name>
    <dbReference type="NCBI Taxonomy" id="694059"/>
    <lineage>
        <taxon>Bacteria</taxon>
        <taxon>Bacillati</taxon>
        <taxon>Bacillota</taxon>
        <taxon>Clostridia</taxon>
        <taxon>Thermoanaerobacterales</taxon>
        <taxon>Thermoanaerobacteraceae</taxon>
        <taxon>Thermoanaerobacter</taxon>
    </lineage>
</organism>
<keyword evidence="9" id="KW-1185">Reference proteome</keyword>
<dbReference type="EMBL" id="JAURUP010000009">
    <property type="protein sequence ID" value="MDP9750645.1"/>
    <property type="molecule type" value="Genomic_DNA"/>
</dbReference>
<dbReference type="PANTHER" id="PTHR43197:SF1">
    <property type="entry name" value="UTP--GLUCOSE-1-PHOSPHATE URIDYLYLTRANSFERASE"/>
    <property type="match status" value="1"/>
</dbReference>
<dbReference type="CDD" id="cd02541">
    <property type="entry name" value="UGPase_prokaryotic"/>
    <property type="match status" value="1"/>
</dbReference>
<reference evidence="8 9" key="1">
    <citation type="submission" date="2023-07" db="EMBL/GenBank/DDBJ databases">
        <title>Genomic Encyclopedia of Type Strains, Phase IV (KMG-IV): sequencing the most valuable type-strain genomes for metagenomic binning, comparative biology and taxonomic classification.</title>
        <authorList>
            <person name="Goeker M."/>
        </authorList>
    </citation>
    <scope>NUCLEOTIDE SEQUENCE [LARGE SCALE GENOMIC DNA]</scope>
    <source>
        <strain evidence="8 9">DSM 25963</strain>
    </source>
</reference>
<dbReference type="Gene3D" id="3.90.550.10">
    <property type="entry name" value="Spore Coat Polysaccharide Biosynthesis Protein SpsA, Chain A"/>
    <property type="match status" value="1"/>
</dbReference>
<evidence type="ECO:0000256" key="4">
    <source>
        <dbReference type="ARBA" id="ARBA00022695"/>
    </source>
</evidence>
<keyword evidence="4 6" id="KW-0548">Nucleotidyltransferase</keyword>
<dbReference type="SUPFAM" id="SSF53448">
    <property type="entry name" value="Nucleotide-diphospho-sugar transferases"/>
    <property type="match status" value="1"/>
</dbReference>
<dbReference type="EC" id="2.7.7.9" evidence="2 6"/>
<accession>A0ABT9M3E5</accession>
<evidence type="ECO:0000256" key="6">
    <source>
        <dbReference type="RuleBase" id="RU361259"/>
    </source>
</evidence>
<comment type="caution">
    <text evidence="8">The sequence shown here is derived from an EMBL/GenBank/DDBJ whole genome shotgun (WGS) entry which is preliminary data.</text>
</comment>
<evidence type="ECO:0000256" key="3">
    <source>
        <dbReference type="ARBA" id="ARBA00022679"/>
    </source>
</evidence>
<evidence type="ECO:0000313" key="9">
    <source>
        <dbReference type="Proteomes" id="UP001223886"/>
    </source>
</evidence>
<dbReference type="InterPro" id="IPR029044">
    <property type="entry name" value="Nucleotide-diphossugar_trans"/>
</dbReference>
<evidence type="ECO:0000256" key="1">
    <source>
        <dbReference type="ARBA" id="ARBA00006890"/>
    </source>
</evidence>
<sequence length="292" mass="32897">MEIKKAVIPAAGLGTRFLPITKTIPKEMLPIVDKPVIHYVVEEAVNSGIKEILIITNKNKKAIEDYFDKFDEIENEIKKSNKEELLPLIRDTCNLADIYYVRQKELKGLGHAISCAKAFVGNQPFAVLLGDDLVDSKVPCLKQLINCYSKYNSPILGVQAIDKKDVVKYGIIDGIPLEDGTYKIKSMVEKPKVSEAPSNIAVLGRYILTPQIFDILEKTEPGKNGEVQLTDALKVLAQQRPIYAYHFEGKRYDIGDKFGFLQANIDYALKRKELRKSLIIYLQAVLKNLNKV</sequence>
<keyword evidence="3 6" id="KW-0808">Transferase</keyword>
<comment type="similarity">
    <text evidence="1 6">Belongs to the UDPGP type 2 family.</text>
</comment>
<dbReference type="RefSeq" id="WP_012994989.1">
    <property type="nucleotide sequence ID" value="NZ_JAURUP010000009.1"/>
</dbReference>
<protein>
    <recommendedName>
        <fullName evidence="2 6">UTP--glucose-1-phosphate uridylyltransferase</fullName>
        <ecNumber evidence="2 6">2.7.7.9</ecNumber>
    </recommendedName>
    <alternativeName>
        <fullName evidence="6">UDP-glucose pyrophosphorylase</fullName>
    </alternativeName>
</protein>
<dbReference type="InterPro" id="IPR005771">
    <property type="entry name" value="GalU_uridylyltTrfase_bac/arc"/>
</dbReference>
<evidence type="ECO:0000259" key="7">
    <source>
        <dbReference type="Pfam" id="PF00483"/>
    </source>
</evidence>
<name>A0ABT9M3E5_9THEO</name>
<evidence type="ECO:0000313" key="8">
    <source>
        <dbReference type="EMBL" id="MDP9750645.1"/>
    </source>
</evidence>
<comment type="catalytic activity">
    <reaction evidence="5 6">
        <text>alpha-D-glucose 1-phosphate + UTP + H(+) = UDP-alpha-D-glucose + diphosphate</text>
        <dbReference type="Rhea" id="RHEA:19889"/>
        <dbReference type="ChEBI" id="CHEBI:15378"/>
        <dbReference type="ChEBI" id="CHEBI:33019"/>
        <dbReference type="ChEBI" id="CHEBI:46398"/>
        <dbReference type="ChEBI" id="CHEBI:58601"/>
        <dbReference type="ChEBI" id="CHEBI:58885"/>
        <dbReference type="EC" id="2.7.7.9"/>
    </reaction>
</comment>
<dbReference type="InterPro" id="IPR005835">
    <property type="entry name" value="NTP_transferase_dom"/>
</dbReference>
<dbReference type="GO" id="GO:0003983">
    <property type="term" value="F:UTP:glucose-1-phosphate uridylyltransferase activity"/>
    <property type="evidence" value="ECO:0007669"/>
    <property type="project" value="UniProtKB-EC"/>
</dbReference>
<dbReference type="NCBIfam" id="TIGR01099">
    <property type="entry name" value="galU"/>
    <property type="match status" value="1"/>
</dbReference>
<dbReference type="PANTHER" id="PTHR43197">
    <property type="entry name" value="UTP--GLUCOSE-1-PHOSPHATE URIDYLYLTRANSFERASE"/>
    <property type="match status" value="1"/>
</dbReference>
<evidence type="ECO:0000256" key="2">
    <source>
        <dbReference type="ARBA" id="ARBA00012415"/>
    </source>
</evidence>
<dbReference type="Proteomes" id="UP001223886">
    <property type="component" value="Unassembled WGS sequence"/>
</dbReference>
<feature type="domain" description="Nucleotidyl transferase" evidence="7">
    <location>
        <begin position="5"/>
        <end position="267"/>
    </location>
</feature>
<proteinExistence type="inferred from homology"/>
<evidence type="ECO:0000256" key="5">
    <source>
        <dbReference type="ARBA" id="ARBA00048128"/>
    </source>
</evidence>
<dbReference type="Pfam" id="PF00483">
    <property type="entry name" value="NTP_transferase"/>
    <property type="match status" value="1"/>
</dbReference>